<dbReference type="Pfam" id="PF00583">
    <property type="entry name" value="Acetyltransf_1"/>
    <property type="match status" value="1"/>
</dbReference>
<dbReference type="Proteomes" id="UP000216998">
    <property type="component" value="Unassembled WGS sequence"/>
</dbReference>
<evidence type="ECO:0000313" key="5">
    <source>
        <dbReference type="Proteomes" id="UP000216998"/>
    </source>
</evidence>
<sequence>MFRRMRKRDLMIVRPATSADLPFIHSLAVRLAGAADLSWRSADEVMRFQRRFMHEALEVPKPGAVTFIAEDTTGERLGFVHAEPMLDIFTDQIAAYVPLMAVTEASEGQGAARTLMAAVENWAKGEGYASLSLDVFASNARGRAFYARLGYGEETLRLVKDIR</sequence>
<protein>
    <recommendedName>
        <fullName evidence="3">N-acetyltransferase domain-containing protein</fullName>
    </recommendedName>
</protein>
<dbReference type="InterPro" id="IPR050832">
    <property type="entry name" value="Bact_Acetyltransf"/>
</dbReference>
<keyword evidence="5" id="KW-1185">Reference proteome</keyword>
<evidence type="ECO:0000313" key="4">
    <source>
        <dbReference type="EMBL" id="OYQ33389.1"/>
    </source>
</evidence>
<keyword evidence="2" id="KW-0012">Acyltransferase</keyword>
<dbReference type="GO" id="GO:0016747">
    <property type="term" value="F:acyltransferase activity, transferring groups other than amino-acyl groups"/>
    <property type="evidence" value="ECO:0007669"/>
    <property type="project" value="InterPro"/>
</dbReference>
<evidence type="ECO:0000256" key="1">
    <source>
        <dbReference type="ARBA" id="ARBA00022679"/>
    </source>
</evidence>
<proteinExistence type="predicted"/>
<comment type="caution">
    <text evidence="4">The sequence shown here is derived from an EMBL/GenBank/DDBJ whole genome shotgun (WGS) entry which is preliminary data.</text>
</comment>
<organism evidence="4 5">
    <name type="scientific">Niveispirillum lacus</name>
    <dbReference type="NCBI Taxonomy" id="1981099"/>
    <lineage>
        <taxon>Bacteria</taxon>
        <taxon>Pseudomonadati</taxon>
        <taxon>Pseudomonadota</taxon>
        <taxon>Alphaproteobacteria</taxon>
        <taxon>Rhodospirillales</taxon>
        <taxon>Azospirillaceae</taxon>
        <taxon>Niveispirillum</taxon>
    </lineage>
</organism>
<name>A0A255YW36_9PROT</name>
<keyword evidence="1" id="KW-0808">Transferase</keyword>
<gene>
    <name evidence="4" type="ORF">CHU95_13270</name>
</gene>
<dbReference type="CDD" id="cd04301">
    <property type="entry name" value="NAT_SF"/>
    <property type="match status" value="1"/>
</dbReference>
<evidence type="ECO:0000259" key="3">
    <source>
        <dbReference type="PROSITE" id="PS51186"/>
    </source>
</evidence>
<reference evidence="4 5" key="1">
    <citation type="submission" date="2017-07" db="EMBL/GenBank/DDBJ databases">
        <title>Niveispirillum cyanobacteriorum sp. nov., isolated from cyanobacterial aggregates in a eutrophic lake.</title>
        <authorList>
            <person name="Cai H."/>
        </authorList>
    </citation>
    <scope>NUCLEOTIDE SEQUENCE [LARGE SCALE GENOMIC DNA]</scope>
    <source>
        <strain evidence="5">TH1-14</strain>
    </source>
</reference>
<dbReference type="SUPFAM" id="SSF55729">
    <property type="entry name" value="Acyl-CoA N-acyltransferases (Nat)"/>
    <property type="match status" value="1"/>
</dbReference>
<dbReference type="OrthoDB" id="2135706at2"/>
<feature type="domain" description="N-acetyltransferase" evidence="3">
    <location>
        <begin position="11"/>
        <end position="163"/>
    </location>
</feature>
<accession>A0A255YW36</accession>
<dbReference type="Gene3D" id="3.40.630.30">
    <property type="match status" value="1"/>
</dbReference>
<dbReference type="PROSITE" id="PS51186">
    <property type="entry name" value="GNAT"/>
    <property type="match status" value="1"/>
</dbReference>
<dbReference type="PANTHER" id="PTHR43877:SF2">
    <property type="entry name" value="AMINOALKYLPHOSPHONATE N-ACETYLTRANSFERASE-RELATED"/>
    <property type="match status" value="1"/>
</dbReference>
<dbReference type="AlphaFoldDB" id="A0A255YW36"/>
<dbReference type="PANTHER" id="PTHR43877">
    <property type="entry name" value="AMINOALKYLPHOSPHONATE N-ACETYLTRANSFERASE-RELATED-RELATED"/>
    <property type="match status" value="1"/>
</dbReference>
<evidence type="ECO:0000256" key="2">
    <source>
        <dbReference type="ARBA" id="ARBA00023315"/>
    </source>
</evidence>
<dbReference type="EMBL" id="NOXU01000030">
    <property type="protein sequence ID" value="OYQ33389.1"/>
    <property type="molecule type" value="Genomic_DNA"/>
</dbReference>
<dbReference type="InterPro" id="IPR000182">
    <property type="entry name" value="GNAT_dom"/>
</dbReference>
<dbReference type="InterPro" id="IPR016181">
    <property type="entry name" value="Acyl_CoA_acyltransferase"/>
</dbReference>